<evidence type="ECO:0000256" key="1">
    <source>
        <dbReference type="SAM" id="MobiDB-lite"/>
    </source>
</evidence>
<feature type="compositionally biased region" description="Low complexity" evidence="1">
    <location>
        <begin position="381"/>
        <end position="392"/>
    </location>
</feature>
<gene>
    <name evidence="2" type="primary">RvY_15102-1</name>
    <name evidence="2" type="synonym">RvY_15102.1</name>
    <name evidence="2" type="ORF">RvY_15102</name>
</gene>
<feature type="compositionally biased region" description="Low complexity" evidence="1">
    <location>
        <begin position="309"/>
        <end position="319"/>
    </location>
</feature>
<feature type="compositionally biased region" description="Basic and acidic residues" evidence="1">
    <location>
        <begin position="362"/>
        <end position="371"/>
    </location>
</feature>
<evidence type="ECO:0000313" key="2">
    <source>
        <dbReference type="EMBL" id="GAV04896.1"/>
    </source>
</evidence>
<evidence type="ECO:0000313" key="3">
    <source>
        <dbReference type="Proteomes" id="UP000186922"/>
    </source>
</evidence>
<organism evidence="2 3">
    <name type="scientific">Ramazzottius varieornatus</name>
    <name type="common">Water bear</name>
    <name type="synonym">Tardigrade</name>
    <dbReference type="NCBI Taxonomy" id="947166"/>
    <lineage>
        <taxon>Eukaryota</taxon>
        <taxon>Metazoa</taxon>
        <taxon>Ecdysozoa</taxon>
        <taxon>Tardigrada</taxon>
        <taxon>Eutardigrada</taxon>
        <taxon>Parachela</taxon>
        <taxon>Hypsibioidea</taxon>
        <taxon>Ramazzottiidae</taxon>
        <taxon>Ramazzottius</taxon>
    </lineage>
</organism>
<protein>
    <submittedName>
        <fullName evidence="2">Uncharacterized protein</fullName>
    </submittedName>
</protein>
<feature type="compositionally biased region" description="Basic and acidic residues" evidence="1">
    <location>
        <begin position="426"/>
        <end position="443"/>
    </location>
</feature>
<dbReference type="EMBL" id="BDGG01000011">
    <property type="protein sequence ID" value="GAV04896.1"/>
    <property type="molecule type" value="Genomic_DNA"/>
</dbReference>
<feature type="compositionally biased region" description="Polar residues" evidence="1">
    <location>
        <begin position="345"/>
        <end position="354"/>
    </location>
</feature>
<feature type="region of interest" description="Disordered" evidence="1">
    <location>
        <begin position="304"/>
        <end position="443"/>
    </location>
</feature>
<accession>A0A1D1VVD5</accession>
<dbReference type="Proteomes" id="UP000186922">
    <property type="component" value="Unassembled WGS sequence"/>
</dbReference>
<proteinExistence type="predicted"/>
<keyword evidence="3" id="KW-1185">Reference proteome</keyword>
<name>A0A1D1VVD5_RAMVA</name>
<reference evidence="2 3" key="1">
    <citation type="journal article" date="2016" name="Nat. Commun.">
        <title>Extremotolerant tardigrade genome and improved radiotolerance of human cultured cells by tardigrade-unique protein.</title>
        <authorList>
            <person name="Hashimoto T."/>
            <person name="Horikawa D.D."/>
            <person name="Saito Y."/>
            <person name="Kuwahara H."/>
            <person name="Kozuka-Hata H."/>
            <person name="Shin-I T."/>
            <person name="Minakuchi Y."/>
            <person name="Ohishi K."/>
            <person name="Motoyama A."/>
            <person name="Aizu T."/>
            <person name="Enomoto A."/>
            <person name="Kondo K."/>
            <person name="Tanaka S."/>
            <person name="Hara Y."/>
            <person name="Koshikawa S."/>
            <person name="Sagara H."/>
            <person name="Miura T."/>
            <person name="Yokobori S."/>
            <person name="Miyagawa K."/>
            <person name="Suzuki Y."/>
            <person name="Kubo T."/>
            <person name="Oyama M."/>
            <person name="Kohara Y."/>
            <person name="Fujiyama A."/>
            <person name="Arakawa K."/>
            <person name="Katayama T."/>
            <person name="Toyoda A."/>
            <person name="Kunieda T."/>
        </authorList>
    </citation>
    <scope>NUCLEOTIDE SEQUENCE [LARGE SCALE GENOMIC DNA]</scope>
    <source>
        <strain evidence="2 3">YOKOZUNA-1</strain>
    </source>
</reference>
<comment type="caution">
    <text evidence="2">The sequence shown here is derived from an EMBL/GenBank/DDBJ whole genome shotgun (WGS) entry which is preliminary data.</text>
</comment>
<sequence length="443" mass="49300">MDAQALFDLLDYTPIQLNTVYDPEAVVNKFKTLADYQQAMKATPGFEAYLNSISEHHNQQRVSSLVFRAKVGGFNPEEHSLIFDVRDNLKCVNPNHFHVPRANSQADFKSFIIRESNILGMSRKVFGGKLSDRDIDDEGKEHHCYFNRQRGKTIHSPHSPFCLKAALLIAATLKTSSSFPPVTGMPRTPRKEVPQLPRNDRVTSLREDRQAAALIDDGEDILPDNYYKYQNYKAPKPALLPTLSHPREIPTGGFKPEGQSSGLDGTDELADMAQAMKESCLGEKDSHKKARHFVTLAKLHQKIAEMSDRQQQQQALPPRLQDRRPEPASAETFANPSDSEFKATYHTNQASAITPHSIVTPEKQRWAEEMGRAAVEQSAESPGSSHTVSSTSQAEAPPAKPDYDQVTNDESGSDKQNVEQALAEATDSHQAKADGPKQEMEVE</sequence>
<dbReference type="AlphaFoldDB" id="A0A1D1VVD5"/>